<keyword evidence="3 4" id="KW-0964">Secreted</keyword>
<comment type="subunit">
    <text evidence="2 4">Homodimer.</text>
</comment>
<comment type="function">
    <text evidence="4">Dirigent proteins impart stereoselectivity on the phenoxy radical-coupling reaction, yielding optically active lignans from two molecules of coniferyl alcohol in the biosynthesis of lignans, flavonolignans, and alkaloids and thus plays a central role in plant secondary metabolism.</text>
</comment>
<dbReference type="Proteomes" id="UP000026915">
    <property type="component" value="Chromosome 2"/>
</dbReference>
<dbReference type="PANTHER" id="PTHR21495">
    <property type="entry name" value="NUCLEOPORIN-RELATED"/>
    <property type="match status" value="1"/>
</dbReference>
<dbReference type="OMA" id="TYFINTT"/>
<evidence type="ECO:0000256" key="1">
    <source>
        <dbReference type="ARBA" id="ARBA00010746"/>
    </source>
</evidence>
<dbReference type="InParanoid" id="A0A061DYB1"/>
<keyword evidence="4" id="KW-0732">Signal</keyword>
<comment type="subcellular location">
    <subcellularLocation>
        <location evidence="4">Secreted</location>
        <location evidence="4">Extracellular space</location>
        <location evidence="4">Apoplast</location>
    </subcellularLocation>
</comment>
<dbReference type="SMR" id="A0A061DYB1"/>
<feature type="signal peptide" evidence="4">
    <location>
        <begin position="1"/>
        <end position="21"/>
    </location>
</feature>
<dbReference type="Pfam" id="PF03018">
    <property type="entry name" value="Dirigent"/>
    <property type="match status" value="1"/>
</dbReference>
<dbReference type="OrthoDB" id="1864232at2759"/>
<dbReference type="eggNOG" id="ENOG502RY4Y">
    <property type="taxonomic scope" value="Eukaryota"/>
</dbReference>
<dbReference type="Gramene" id="EOX97734">
    <property type="protein sequence ID" value="EOX97734"/>
    <property type="gene ID" value="TCM_006669"/>
</dbReference>
<dbReference type="KEGG" id="tcc:18607588"/>
<dbReference type="Gene3D" id="2.40.480.10">
    <property type="entry name" value="Allene oxide cyclase-like"/>
    <property type="match status" value="1"/>
</dbReference>
<dbReference type="HOGENOM" id="CLU_087111_2_0_1"/>
<dbReference type="Gramene" id="Tc02v2_t005070.1">
    <property type="protein sequence ID" value="Tc02v2_p005070.1"/>
    <property type="gene ID" value="Tc02v2_g005070"/>
</dbReference>
<keyword evidence="4" id="KW-0052">Apoplast</keyword>
<gene>
    <name evidence="5" type="ORF">TCM_006669</name>
</gene>
<evidence type="ECO:0000256" key="4">
    <source>
        <dbReference type="RuleBase" id="RU363099"/>
    </source>
</evidence>
<protein>
    <recommendedName>
        <fullName evidence="4">Dirigent protein</fullName>
    </recommendedName>
</protein>
<feature type="chain" id="PRO_5008190109" description="Dirigent protein" evidence="4">
    <location>
        <begin position="22"/>
        <end position="189"/>
    </location>
</feature>
<dbReference type="GO" id="GO:0048046">
    <property type="term" value="C:apoplast"/>
    <property type="evidence" value="ECO:0007669"/>
    <property type="project" value="UniProtKB-SubCell"/>
</dbReference>
<comment type="similarity">
    <text evidence="1 4">Belongs to the plant dirigent protein family.</text>
</comment>
<dbReference type="GO" id="GO:0009699">
    <property type="term" value="P:phenylpropanoid biosynthetic process"/>
    <property type="evidence" value="ECO:0007669"/>
    <property type="project" value="UniProtKB-ARBA"/>
</dbReference>
<name>A0A061DYB1_THECC</name>
<evidence type="ECO:0000256" key="3">
    <source>
        <dbReference type="ARBA" id="ARBA00022525"/>
    </source>
</evidence>
<organism evidence="5 6">
    <name type="scientific">Theobroma cacao</name>
    <name type="common">Cacao</name>
    <name type="synonym">Cocoa</name>
    <dbReference type="NCBI Taxonomy" id="3641"/>
    <lineage>
        <taxon>Eukaryota</taxon>
        <taxon>Viridiplantae</taxon>
        <taxon>Streptophyta</taxon>
        <taxon>Embryophyta</taxon>
        <taxon>Tracheophyta</taxon>
        <taxon>Spermatophyta</taxon>
        <taxon>Magnoliopsida</taxon>
        <taxon>eudicotyledons</taxon>
        <taxon>Gunneridae</taxon>
        <taxon>Pentapetalae</taxon>
        <taxon>rosids</taxon>
        <taxon>malvids</taxon>
        <taxon>Malvales</taxon>
        <taxon>Malvaceae</taxon>
        <taxon>Byttnerioideae</taxon>
        <taxon>Theobroma</taxon>
    </lineage>
</organism>
<proteinExistence type="inferred from homology"/>
<reference evidence="5 6" key="1">
    <citation type="journal article" date="2013" name="Genome Biol.">
        <title>The genome sequence of the most widely cultivated cacao type and its use to identify candidate genes regulating pod color.</title>
        <authorList>
            <person name="Motamayor J.C."/>
            <person name="Mockaitis K."/>
            <person name="Schmutz J."/>
            <person name="Haiminen N."/>
            <person name="Iii D.L."/>
            <person name="Cornejo O."/>
            <person name="Findley S.D."/>
            <person name="Zheng P."/>
            <person name="Utro F."/>
            <person name="Royaert S."/>
            <person name="Saski C."/>
            <person name="Jenkins J."/>
            <person name="Podicheti R."/>
            <person name="Zhao M."/>
            <person name="Scheffler B.E."/>
            <person name="Stack J.C."/>
            <person name="Feltus F.A."/>
            <person name="Mustiga G.M."/>
            <person name="Amores F."/>
            <person name="Phillips W."/>
            <person name="Marelli J.P."/>
            <person name="May G.D."/>
            <person name="Shapiro H."/>
            <person name="Ma J."/>
            <person name="Bustamante C.D."/>
            <person name="Schnell R.J."/>
            <person name="Main D."/>
            <person name="Gilbert D."/>
            <person name="Parida L."/>
            <person name="Kuhn D.N."/>
        </authorList>
    </citation>
    <scope>NUCLEOTIDE SEQUENCE [LARGE SCALE GENOMIC DNA]</scope>
    <source>
        <strain evidence="6">cv. Matina 1-6</strain>
    </source>
</reference>
<keyword evidence="6" id="KW-1185">Reference proteome</keyword>
<dbReference type="InterPro" id="IPR044859">
    <property type="entry name" value="Allene_oxi_cyc_Dirigent"/>
</dbReference>
<dbReference type="STRING" id="3641.A0A061DYB1"/>
<dbReference type="AlphaFoldDB" id="A0A061DYB1"/>
<evidence type="ECO:0000313" key="5">
    <source>
        <dbReference type="EMBL" id="EOX97734.1"/>
    </source>
</evidence>
<accession>A0A061DYB1</accession>
<dbReference type="InterPro" id="IPR004265">
    <property type="entry name" value="Dirigent"/>
</dbReference>
<evidence type="ECO:0000256" key="2">
    <source>
        <dbReference type="ARBA" id="ARBA00011738"/>
    </source>
</evidence>
<dbReference type="EMBL" id="CM001880">
    <property type="protein sequence ID" value="EOX97734.1"/>
    <property type="molecule type" value="Genomic_DNA"/>
</dbReference>
<sequence length="189" mass="20662">MEKLAALVICWLAMVMPMGQCSIEGPEEVYNWFHKLPYAEEKVSKLHFYFHDTLSGKNPTAVRVAQASGSAKSPTFFGVVFVIDDPLTEGPEATSKELGRAQGLYGSDGKEEVSLLMAMDFVFTSGKYNGSSLTVLGRNPVFHPLREMPIIGGTGVFRLARGIATVKTRSLNTTTGDAIAEYHVVVIHY</sequence>
<evidence type="ECO:0000313" key="6">
    <source>
        <dbReference type="Proteomes" id="UP000026915"/>
    </source>
</evidence>